<protein>
    <recommendedName>
        <fullName evidence="11">Cyanocobalamin reductase (cyanide-eliminating)</fullName>
    </recommendedName>
</protein>
<evidence type="ECO:0000256" key="8">
    <source>
        <dbReference type="ARBA" id="ARBA00022827"/>
    </source>
</evidence>
<evidence type="ECO:0000256" key="6">
    <source>
        <dbReference type="ARBA" id="ARBA00022630"/>
    </source>
</evidence>
<evidence type="ECO:0000256" key="11">
    <source>
        <dbReference type="ARBA" id="ARBA00031313"/>
    </source>
</evidence>
<accession>A0A0M3JJA6</accession>
<comment type="subcellular location">
    <subcellularLocation>
        <location evidence="3">Cytoplasm</location>
    </subcellularLocation>
</comment>
<dbReference type="GO" id="GO:0032451">
    <property type="term" value="F:demethylase activity"/>
    <property type="evidence" value="ECO:0007669"/>
    <property type="project" value="TreeGrafter"/>
</dbReference>
<dbReference type="GO" id="GO:0033787">
    <property type="term" value="F:cyanocobalamin reductase (cyanide-eliminating) (NADP+) activity"/>
    <property type="evidence" value="ECO:0007669"/>
    <property type="project" value="TreeGrafter"/>
</dbReference>
<keyword evidence="5" id="KW-0963">Cytoplasm</keyword>
<proteinExistence type="inferred from homology"/>
<keyword evidence="6" id="KW-0285">Flavoprotein</keyword>
<keyword evidence="9" id="KW-0521">NADP</keyword>
<dbReference type="PANTHER" id="PTHR31457:SF2">
    <property type="entry name" value="CYANOCOBALAMIN REDUCTASE _ ALKYLCOBALAMIN DEALKYLASE"/>
    <property type="match status" value="1"/>
</dbReference>
<comment type="cofactor">
    <cofactor evidence="1">
        <name>FMN</name>
        <dbReference type="ChEBI" id="CHEBI:58210"/>
    </cofactor>
</comment>
<dbReference type="GO" id="GO:0005737">
    <property type="term" value="C:cytoplasm"/>
    <property type="evidence" value="ECO:0007669"/>
    <property type="project" value="UniProtKB-SubCell"/>
</dbReference>
<dbReference type="PANTHER" id="PTHR31457">
    <property type="entry name" value="METHYLMALONIC ACIDURIA AND HOMOCYSTINURIA TYPE C PROTEIN"/>
    <property type="match status" value="1"/>
</dbReference>
<name>A0A0M3JJA6_ANISI</name>
<dbReference type="GO" id="GO:0071949">
    <property type="term" value="F:FAD binding"/>
    <property type="evidence" value="ECO:0007669"/>
    <property type="project" value="TreeGrafter"/>
</dbReference>
<evidence type="ECO:0000256" key="3">
    <source>
        <dbReference type="ARBA" id="ARBA00004496"/>
    </source>
</evidence>
<dbReference type="InterPro" id="IPR032037">
    <property type="entry name" value="MMACHC"/>
</dbReference>
<keyword evidence="7" id="KW-0288">FMN</keyword>
<comment type="cofactor">
    <cofactor evidence="2">
        <name>FAD</name>
        <dbReference type="ChEBI" id="CHEBI:57692"/>
    </cofactor>
</comment>
<comment type="similarity">
    <text evidence="4">Belongs to the MMACHC family.</text>
</comment>
<dbReference type="GO" id="GO:0009235">
    <property type="term" value="P:cobalamin metabolic process"/>
    <property type="evidence" value="ECO:0007669"/>
    <property type="project" value="TreeGrafter"/>
</dbReference>
<dbReference type="AlphaFoldDB" id="A0A0M3JJA6"/>
<evidence type="ECO:0000256" key="2">
    <source>
        <dbReference type="ARBA" id="ARBA00001974"/>
    </source>
</evidence>
<evidence type="ECO:0000256" key="7">
    <source>
        <dbReference type="ARBA" id="ARBA00022643"/>
    </source>
</evidence>
<keyword evidence="10" id="KW-0560">Oxidoreductase</keyword>
<dbReference type="Pfam" id="PF16690">
    <property type="entry name" value="MMACHC"/>
    <property type="match status" value="1"/>
</dbReference>
<evidence type="ECO:0000256" key="4">
    <source>
        <dbReference type="ARBA" id="ARBA00007762"/>
    </source>
</evidence>
<evidence type="ECO:0000256" key="1">
    <source>
        <dbReference type="ARBA" id="ARBA00001917"/>
    </source>
</evidence>
<evidence type="ECO:0000256" key="9">
    <source>
        <dbReference type="ARBA" id="ARBA00022857"/>
    </source>
</evidence>
<evidence type="ECO:0000256" key="5">
    <source>
        <dbReference type="ARBA" id="ARBA00022490"/>
    </source>
</evidence>
<reference evidence="12" key="1">
    <citation type="submission" date="2017-02" db="UniProtKB">
        <authorList>
            <consortium name="WormBaseParasite"/>
        </authorList>
    </citation>
    <scope>IDENTIFICATION</scope>
</reference>
<evidence type="ECO:0000256" key="10">
    <source>
        <dbReference type="ARBA" id="ARBA00023002"/>
    </source>
</evidence>
<organism evidence="12">
    <name type="scientific">Anisakis simplex</name>
    <name type="common">Herring worm</name>
    <dbReference type="NCBI Taxonomy" id="6269"/>
    <lineage>
        <taxon>Eukaryota</taxon>
        <taxon>Metazoa</taxon>
        <taxon>Ecdysozoa</taxon>
        <taxon>Nematoda</taxon>
        <taxon>Chromadorea</taxon>
        <taxon>Rhabditida</taxon>
        <taxon>Spirurina</taxon>
        <taxon>Ascaridomorpha</taxon>
        <taxon>Ascaridoidea</taxon>
        <taxon>Anisakidae</taxon>
        <taxon>Anisakis</taxon>
        <taxon>Anisakis simplex complex</taxon>
    </lineage>
</organism>
<keyword evidence="8" id="KW-0274">FAD</keyword>
<evidence type="ECO:0000313" key="12">
    <source>
        <dbReference type="WBParaSite" id="ASIM_0000772501-mRNA-1"/>
    </source>
</evidence>
<sequence>LKPIRAVAICDFEPLLHRLPMVSLQACGHISGATYFYPVKDPIDAKTGKKKLHMGLSLHPKYGGHFSFRGVIVFPDVRLLDSYKENAPIRTLKTEESVEEALKLFNDSYFDNRYRDCGSPLKKHGE</sequence>
<dbReference type="WBParaSite" id="ASIM_0000772501-mRNA-1">
    <property type="protein sequence ID" value="ASIM_0000772501-mRNA-1"/>
    <property type="gene ID" value="ASIM_0000772501"/>
</dbReference>